<dbReference type="CDD" id="cd11645">
    <property type="entry name" value="Precorrin_2_C20_MT"/>
    <property type="match status" value="1"/>
</dbReference>
<protein>
    <submittedName>
        <fullName evidence="9">Precorrin-2 C20-methyltransferase</fullName>
    </submittedName>
</protein>
<evidence type="ECO:0000313" key="10">
    <source>
        <dbReference type="Proteomes" id="UP000010798"/>
    </source>
</evidence>
<dbReference type="Gene3D" id="3.40.1010.10">
    <property type="entry name" value="Cobalt-precorrin-4 Transmethylase, Domain 1"/>
    <property type="match status" value="1"/>
</dbReference>
<comment type="similarity">
    <text evidence="2 7">Belongs to the precorrin methyltransferase family.</text>
</comment>
<dbReference type="KEGG" id="saci:Sinac_1607"/>
<dbReference type="SUPFAM" id="SSF53790">
    <property type="entry name" value="Tetrapyrrole methylase"/>
    <property type="match status" value="1"/>
</dbReference>
<dbReference type="InterPro" id="IPR000878">
    <property type="entry name" value="4pyrrol_Mease"/>
</dbReference>
<dbReference type="GO" id="GO:0032259">
    <property type="term" value="P:methylation"/>
    <property type="evidence" value="ECO:0007669"/>
    <property type="project" value="UniProtKB-KW"/>
</dbReference>
<dbReference type="STRING" id="886293.Sinac_1607"/>
<evidence type="ECO:0000259" key="8">
    <source>
        <dbReference type="Pfam" id="PF00590"/>
    </source>
</evidence>
<dbReference type="InterPro" id="IPR014777">
    <property type="entry name" value="4pyrrole_Mease_sub1"/>
</dbReference>
<dbReference type="UniPathway" id="UPA00148"/>
<dbReference type="GO" id="GO:0030788">
    <property type="term" value="F:precorrin-2 C20-methyltransferase activity"/>
    <property type="evidence" value="ECO:0007669"/>
    <property type="project" value="InterPro"/>
</dbReference>
<gene>
    <name evidence="9" type="ordered locus">Sinac_1607</name>
</gene>
<keyword evidence="6" id="KW-0949">S-adenosyl-L-methionine</keyword>
<dbReference type="InterPro" id="IPR012382">
    <property type="entry name" value="CobI/CbiL"/>
</dbReference>
<dbReference type="Pfam" id="PF00590">
    <property type="entry name" value="TP_methylase"/>
    <property type="match status" value="1"/>
</dbReference>
<name>L0DBG3_SINAD</name>
<dbReference type="RefSeq" id="WP_015245156.1">
    <property type="nucleotide sequence ID" value="NC_019892.1"/>
</dbReference>
<keyword evidence="4 9" id="KW-0489">Methyltransferase</keyword>
<dbReference type="GO" id="GO:0009236">
    <property type="term" value="P:cobalamin biosynthetic process"/>
    <property type="evidence" value="ECO:0007669"/>
    <property type="project" value="UniProtKB-UniRule"/>
</dbReference>
<keyword evidence="5 9" id="KW-0808">Transferase</keyword>
<dbReference type="InterPro" id="IPR006364">
    <property type="entry name" value="CobI/CbiL/CobIJ_dom"/>
</dbReference>
<dbReference type="eggNOG" id="COG2243">
    <property type="taxonomic scope" value="Bacteria"/>
</dbReference>
<comment type="pathway">
    <text evidence="1">Cofactor biosynthesis; adenosylcobalamin biosynthesis.</text>
</comment>
<evidence type="ECO:0000256" key="6">
    <source>
        <dbReference type="ARBA" id="ARBA00022691"/>
    </source>
</evidence>
<keyword evidence="3" id="KW-0169">Cobalamin biosynthesis</keyword>
<dbReference type="InterPro" id="IPR035996">
    <property type="entry name" value="4pyrrol_Methylase_sf"/>
</dbReference>
<sequence length="234" mass="25328">MSFELATVYVVGVGPGETDLLTLRAVKVLERSEVIFHPGPRDDTGFALGVVAPLLRPNQVVRGASLAMRRGPDDGTVGYERVAQLLAHEARQGRTVAFLTEGDPMLFGSGSYVAERLRSVAPDVPVEIVPGVSASSSAAARLGWPLAQKDEILTICPGTYHPDEIGEILDRGGPVCWFKAAAVLPQLVEELRRRGRLDHAALVERVGHPNERIFLDVSDALKVNLSYFSLVLVR</sequence>
<dbReference type="Proteomes" id="UP000010798">
    <property type="component" value="Chromosome"/>
</dbReference>
<organism evidence="9 10">
    <name type="scientific">Singulisphaera acidiphila (strain ATCC BAA-1392 / DSM 18658 / VKM B-2454 / MOB10)</name>
    <dbReference type="NCBI Taxonomy" id="886293"/>
    <lineage>
        <taxon>Bacteria</taxon>
        <taxon>Pseudomonadati</taxon>
        <taxon>Planctomycetota</taxon>
        <taxon>Planctomycetia</taxon>
        <taxon>Isosphaerales</taxon>
        <taxon>Isosphaeraceae</taxon>
        <taxon>Singulisphaera</taxon>
    </lineage>
</organism>
<evidence type="ECO:0000256" key="3">
    <source>
        <dbReference type="ARBA" id="ARBA00022573"/>
    </source>
</evidence>
<feature type="domain" description="Tetrapyrrole methylase" evidence="8">
    <location>
        <begin position="7"/>
        <end position="214"/>
    </location>
</feature>
<evidence type="ECO:0000256" key="2">
    <source>
        <dbReference type="ARBA" id="ARBA00005879"/>
    </source>
</evidence>
<dbReference type="InterPro" id="IPR014776">
    <property type="entry name" value="4pyrrole_Mease_sub2"/>
</dbReference>
<evidence type="ECO:0000313" key="9">
    <source>
        <dbReference type="EMBL" id="AGA25986.1"/>
    </source>
</evidence>
<reference evidence="9 10" key="1">
    <citation type="submission" date="2012-02" db="EMBL/GenBank/DDBJ databases">
        <title>Complete sequence of chromosome of Singulisphaera acidiphila DSM 18658.</title>
        <authorList>
            <consortium name="US DOE Joint Genome Institute (JGI-PGF)"/>
            <person name="Lucas S."/>
            <person name="Copeland A."/>
            <person name="Lapidus A."/>
            <person name="Glavina del Rio T."/>
            <person name="Dalin E."/>
            <person name="Tice H."/>
            <person name="Bruce D."/>
            <person name="Goodwin L."/>
            <person name="Pitluck S."/>
            <person name="Peters L."/>
            <person name="Ovchinnikova G."/>
            <person name="Chertkov O."/>
            <person name="Kyrpides N."/>
            <person name="Mavromatis K."/>
            <person name="Ivanova N."/>
            <person name="Brettin T."/>
            <person name="Detter J.C."/>
            <person name="Han C."/>
            <person name="Larimer F."/>
            <person name="Land M."/>
            <person name="Hauser L."/>
            <person name="Markowitz V."/>
            <person name="Cheng J.-F."/>
            <person name="Hugenholtz P."/>
            <person name="Woyke T."/>
            <person name="Wu D."/>
            <person name="Tindall B."/>
            <person name="Pomrenke H."/>
            <person name="Brambilla E."/>
            <person name="Klenk H.-P."/>
            <person name="Eisen J.A."/>
        </authorList>
    </citation>
    <scope>NUCLEOTIDE SEQUENCE [LARGE SCALE GENOMIC DNA]</scope>
    <source>
        <strain evidence="10">ATCC BAA-1392 / DSM 18658 / VKM B-2454 / MOB10</strain>
    </source>
</reference>
<dbReference type="PANTHER" id="PTHR43467">
    <property type="entry name" value="COBALT-PRECORRIN-2 C(20)-METHYLTRANSFERASE"/>
    <property type="match status" value="1"/>
</dbReference>
<keyword evidence="10" id="KW-1185">Reference proteome</keyword>
<dbReference type="EMBL" id="CP003364">
    <property type="protein sequence ID" value="AGA25986.1"/>
    <property type="molecule type" value="Genomic_DNA"/>
</dbReference>
<dbReference type="PIRSF" id="PIRSF036427">
    <property type="entry name" value="Precrrn-2_mtase"/>
    <property type="match status" value="1"/>
</dbReference>
<proteinExistence type="inferred from homology"/>
<evidence type="ECO:0000256" key="1">
    <source>
        <dbReference type="ARBA" id="ARBA00004953"/>
    </source>
</evidence>
<dbReference type="HOGENOM" id="CLU_076014_2_1_0"/>
<dbReference type="Gene3D" id="3.30.950.10">
    <property type="entry name" value="Methyltransferase, Cobalt-precorrin-4 Transmethylase, Domain 2"/>
    <property type="match status" value="1"/>
</dbReference>
<accession>L0DBG3</accession>
<evidence type="ECO:0000256" key="7">
    <source>
        <dbReference type="PIRNR" id="PIRNR036427"/>
    </source>
</evidence>
<evidence type="ECO:0000256" key="5">
    <source>
        <dbReference type="ARBA" id="ARBA00022679"/>
    </source>
</evidence>
<dbReference type="OrthoDB" id="9804789at2"/>
<dbReference type="AlphaFoldDB" id="L0DBG3"/>
<dbReference type="NCBIfam" id="TIGR01467">
    <property type="entry name" value="cobI_cbiL"/>
    <property type="match status" value="1"/>
</dbReference>
<evidence type="ECO:0000256" key="4">
    <source>
        <dbReference type="ARBA" id="ARBA00022603"/>
    </source>
</evidence>
<dbReference type="PANTHER" id="PTHR43467:SF2">
    <property type="entry name" value="COBALT-PRECORRIN-2 C(20)-METHYLTRANSFERASE"/>
    <property type="match status" value="1"/>
</dbReference>